<name>R7U7A8_CAPTE</name>
<dbReference type="EMBL" id="AMQN01001683">
    <property type="status" value="NOT_ANNOTATED_CDS"/>
    <property type="molecule type" value="Genomic_DNA"/>
</dbReference>
<dbReference type="EMBL" id="KB304598">
    <property type="protein sequence ID" value="ELU01854.1"/>
    <property type="molecule type" value="Genomic_DNA"/>
</dbReference>
<gene>
    <name evidence="1" type="ORF">CAPTEDRAFT_220746</name>
</gene>
<reference evidence="2" key="3">
    <citation type="submission" date="2015-06" db="UniProtKB">
        <authorList>
            <consortium name="EnsemblMetazoa"/>
        </authorList>
    </citation>
    <scope>IDENTIFICATION</scope>
</reference>
<keyword evidence="3" id="KW-1185">Reference proteome</keyword>
<accession>R7U7A8</accession>
<dbReference type="Proteomes" id="UP000014760">
    <property type="component" value="Unassembled WGS sequence"/>
</dbReference>
<proteinExistence type="predicted"/>
<dbReference type="EnsemblMetazoa" id="CapteT220746">
    <property type="protein sequence ID" value="CapteP220746"/>
    <property type="gene ID" value="CapteG220746"/>
</dbReference>
<evidence type="ECO:0000313" key="2">
    <source>
        <dbReference type="EnsemblMetazoa" id="CapteP220746"/>
    </source>
</evidence>
<evidence type="ECO:0000313" key="3">
    <source>
        <dbReference type="Proteomes" id="UP000014760"/>
    </source>
</evidence>
<reference evidence="3" key="1">
    <citation type="submission" date="2012-12" db="EMBL/GenBank/DDBJ databases">
        <authorList>
            <person name="Hellsten U."/>
            <person name="Grimwood J."/>
            <person name="Chapman J.A."/>
            <person name="Shapiro H."/>
            <person name="Aerts A."/>
            <person name="Otillar R.P."/>
            <person name="Terry A.Y."/>
            <person name="Boore J.L."/>
            <person name="Simakov O."/>
            <person name="Marletaz F."/>
            <person name="Cho S.-J."/>
            <person name="Edsinger-Gonzales E."/>
            <person name="Havlak P."/>
            <person name="Kuo D.-H."/>
            <person name="Larsson T."/>
            <person name="Lv J."/>
            <person name="Arendt D."/>
            <person name="Savage R."/>
            <person name="Osoegawa K."/>
            <person name="de Jong P."/>
            <person name="Lindberg D.R."/>
            <person name="Seaver E.C."/>
            <person name="Weisblat D.A."/>
            <person name="Putnam N.H."/>
            <person name="Grigoriev I.V."/>
            <person name="Rokhsar D.S."/>
        </authorList>
    </citation>
    <scope>NUCLEOTIDE SEQUENCE</scope>
    <source>
        <strain evidence="3">I ESC-2004</strain>
    </source>
</reference>
<protein>
    <submittedName>
        <fullName evidence="1 2">Uncharacterized protein</fullName>
    </submittedName>
</protein>
<evidence type="ECO:0000313" key="1">
    <source>
        <dbReference type="EMBL" id="ELU01854.1"/>
    </source>
</evidence>
<organism evidence="1">
    <name type="scientific">Capitella teleta</name>
    <name type="common">Polychaete worm</name>
    <dbReference type="NCBI Taxonomy" id="283909"/>
    <lineage>
        <taxon>Eukaryota</taxon>
        <taxon>Metazoa</taxon>
        <taxon>Spiralia</taxon>
        <taxon>Lophotrochozoa</taxon>
        <taxon>Annelida</taxon>
        <taxon>Polychaeta</taxon>
        <taxon>Sedentaria</taxon>
        <taxon>Scolecida</taxon>
        <taxon>Capitellidae</taxon>
        <taxon>Capitella</taxon>
    </lineage>
</organism>
<dbReference type="HOGENOM" id="CLU_2280085_0_0_1"/>
<dbReference type="EMBL" id="AMQN01001685">
    <property type="status" value="NOT_ANNOTATED_CDS"/>
    <property type="molecule type" value="Genomic_DNA"/>
</dbReference>
<dbReference type="EMBL" id="AMQN01001684">
    <property type="status" value="NOT_ANNOTATED_CDS"/>
    <property type="molecule type" value="Genomic_DNA"/>
</dbReference>
<sequence length="102" mass="11372">MDSGLTNAMDTKLTTVMDIEATTAADIEEPIVFLPECTKGPFGSVSEGTPFSFHGSELFGQITSITGYWHIWFTGGPKVVYLLHVKDLNAFQWCITFLRKCY</sequence>
<reference evidence="1 3" key="2">
    <citation type="journal article" date="2013" name="Nature">
        <title>Insights into bilaterian evolution from three spiralian genomes.</title>
        <authorList>
            <person name="Simakov O."/>
            <person name="Marletaz F."/>
            <person name="Cho S.J."/>
            <person name="Edsinger-Gonzales E."/>
            <person name="Havlak P."/>
            <person name="Hellsten U."/>
            <person name="Kuo D.H."/>
            <person name="Larsson T."/>
            <person name="Lv J."/>
            <person name="Arendt D."/>
            <person name="Savage R."/>
            <person name="Osoegawa K."/>
            <person name="de Jong P."/>
            <person name="Grimwood J."/>
            <person name="Chapman J.A."/>
            <person name="Shapiro H."/>
            <person name="Aerts A."/>
            <person name="Otillar R.P."/>
            <person name="Terry A.Y."/>
            <person name="Boore J.L."/>
            <person name="Grigoriev I.V."/>
            <person name="Lindberg D.R."/>
            <person name="Seaver E.C."/>
            <person name="Weisblat D.A."/>
            <person name="Putnam N.H."/>
            <person name="Rokhsar D.S."/>
        </authorList>
    </citation>
    <scope>NUCLEOTIDE SEQUENCE</scope>
    <source>
        <strain evidence="1 3">I ESC-2004</strain>
    </source>
</reference>
<dbReference type="AlphaFoldDB" id="R7U7A8"/>